<keyword evidence="2" id="KW-0812">Transmembrane</keyword>
<evidence type="ECO:0000256" key="2">
    <source>
        <dbReference type="SAM" id="Phobius"/>
    </source>
</evidence>
<feature type="transmembrane region" description="Helical" evidence="2">
    <location>
        <begin position="149"/>
        <end position="172"/>
    </location>
</feature>
<keyword evidence="5" id="KW-1185">Reference proteome</keyword>
<dbReference type="EMBL" id="BAAAOR010000033">
    <property type="protein sequence ID" value="GAA1537688.1"/>
    <property type="molecule type" value="Genomic_DNA"/>
</dbReference>
<dbReference type="InterPro" id="IPR043128">
    <property type="entry name" value="Rev_trsase/Diguanyl_cyclase"/>
</dbReference>
<evidence type="ECO:0000313" key="5">
    <source>
        <dbReference type="Proteomes" id="UP001500842"/>
    </source>
</evidence>
<dbReference type="RefSeq" id="WP_141007183.1">
    <property type="nucleotide sequence ID" value="NZ_BAAAOR010000033.1"/>
</dbReference>
<dbReference type="Gene3D" id="3.30.70.270">
    <property type="match status" value="1"/>
</dbReference>
<dbReference type="SUPFAM" id="SSF55073">
    <property type="entry name" value="Nucleotide cyclase"/>
    <property type="match status" value="1"/>
</dbReference>
<feature type="transmembrane region" description="Helical" evidence="2">
    <location>
        <begin position="61"/>
        <end position="79"/>
    </location>
</feature>
<feature type="transmembrane region" description="Helical" evidence="2">
    <location>
        <begin position="85"/>
        <end position="107"/>
    </location>
</feature>
<feature type="transmembrane region" description="Helical" evidence="2">
    <location>
        <begin position="265"/>
        <end position="286"/>
    </location>
</feature>
<protein>
    <recommendedName>
        <fullName evidence="3">GGDEF domain-containing protein</fullName>
    </recommendedName>
</protein>
<dbReference type="Pfam" id="PF00990">
    <property type="entry name" value="GGDEF"/>
    <property type="match status" value="1"/>
</dbReference>
<dbReference type="SMART" id="SM00267">
    <property type="entry name" value="GGDEF"/>
    <property type="match status" value="1"/>
</dbReference>
<proteinExistence type="predicted"/>
<feature type="transmembrane region" description="Helical" evidence="2">
    <location>
        <begin position="119"/>
        <end position="143"/>
    </location>
</feature>
<feature type="region of interest" description="Disordered" evidence="1">
    <location>
        <begin position="454"/>
        <end position="475"/>
    </location>
</feature>
<evidence type="ECO:0000259" key="3">
    <source>
        <dbReference type="PROSITE" id="PS50887"/>
    </source>
</evidence>
<dbReference type="InterPro" id="IPR052163">
    <property type="entry name" value="DGC-Regulatory_Protein"/>
</dbReference>
<dbReference type="PROSITE" id="PS50887">
    <property type="entry name" value="GGDEF"/>
    <property type="match status" value="1"/>
</dbReference>
<dbReference type="PANTHER" id="PTHR46663:SF2">
    <property type="entry name" value="GGDEF DOMAIN-CONTAINING PROTEIN"/>
    <property type="match status" value="1"/>
</dbReference>
<keyword evidence="2" id="KW-1133">Transmembrane helix</keyword>
<organism evidence="4 5">
    <name type="scientific">Nocardioides humi</name>
    <dbReference type="NCBI Taxonomy" id="449461"/>
    <lineage>
        <taxon>Bacteria</taxon>
        <taxon>Bacillati</taxon>
        <taxon>Actinomycetota</taxon>
        <taxon>Actinomycetes</taxon>
        <taxon>Propionibacteriales</taxon>
        <taxon>Nocardioidaceae</taxon>
        <taxon>Nocardioides</taxon>
    </lineage>
</organism>
<gene>
    <name evidence="4" type="ORF">GCM10009788_45320</name>
</gene>
<dbReference type="CDD" id="cd01949">
    <property type="entry name" value="GGDEF"/>
    <property type="match status" value="1"/>
</dbReference>
<dbReference type="NCBIfam" id="TIGR00254">
    <property type="entry name" value="GGDEF"/>
    <property type="match status" value="1"/>
</dbReference>
<name>A0ABN2BCI9_9ACTN</name>
<comment type="caution">
    <text evidence="4">The sequence shown here is derived from an EMBL/GenBank/DDBJ whole genome shotgun (WGS) entry which is preliminary data.</text>
</comment>
<evidence type="ECO:0000313" key="4">
    <source>
        <dbReference type="EMBL" id="GAA1537688.1"/>
    </source>
</evidence>
<reference evidence="4 5" key="1">
    <citation type="journal article" date="2019" name="Int. J. Syst. Evol. Microbiol.">
        <title>The Global Catalogue of Microorganisms (GCM) 10K type strain sequencing project: providing services to taxonomists for standard genome sequencing and annotation.</title>
        <authorList>
            <consortium name="The Broad Institute Genomics Platform"/>
            <consortium name="The Broad Institute Genome Sequencing Center for Infectious Disease"/>
            <person name="Wu L."/>
            <person name="Ma J."/>
        </authorList>
    </citation>
    <scope>NUCLEOTIDE SEQUENCE [LARGE SCALE GENOMIC DNA]</scope>
    <source>
        <strain evidence="4 5">JCM 14942</strain>
    </source>
</reference>
<dbReference type="InterPro" id="IPR029787">
    <property type="entry name" value="Nucleotide_cyclase"/>
</dbReference>
<dbReference type="PANTHER" id="PTHR46663">
    <property type="entry name" value="DIGUANYLATE CYCLASE DGCT-RELATED"/>
    <property type="match status" value="1"/>
</dbReference>
<accession>A0ABN2BCI9</accession>
<feature type="transmembrane region" description="Helical" evidence="2">
    <location>
        <begin position="230"/>
        <end position="253"/>
    </location>
</feature>
<dbReference type="InterPro" id="IPR000160">
    <property type="entry name" value="GGDEF_dom"/>
</dbReference>
<feature type="transmembrane region" description="Helical" evidence="2">
    <location>
        <begin position="36"/>
        <end position="54"/>
    </location>
</feature>
<dbReference type="Proteomes" id="UP001500842">
    <property type="component" value="Unassembled WGS sequence"/>
</dbReference>
<sequence length="475" mass="49399">MARQVARAALPGAGFALAYAAAILVGRATRVEGSDVALAWPAAAVAVLWGLHASRLPRAQAAAHWAALALLTVGVNLTTGAALPLAAWFVLVNVALAAVTAIVLRYGGRPVALREPVDLRRLVVAITAGTLASAVLATAWFAYEGQPDLVRTFALFAVRNGVTALTGVAVVLRIRDARWRRPTLSVARVAEALACAALTGVVFVEIFWLNPGHPNAFNVVLPAMWVSLRFSTTTSTLFLTASGISIMGATLLDRGAFQDVAPQEQALLAQGMVGALTVVVLTLALFRDSRNELIAELRHLAGHDPLTGLANRALLNDELERALAAHPPGAVGVLVLDLDGFKLVNDAWGHDEGDLLLTEIARRLTGVIRPGDTVARLGGDEFVVLCRATGHEELAGLADRVRAAVAHPYGQASDAPYDRITASVGAAVSDHTSTPRSLLATADRAMYAAKLTAAAAPAARPPADSPAAAGAPARG</sequence>
<evidence type="ECO:0000256" key="1">
    <source>
        <dbReference type="SAM" id="MobiDB-lite"/>
    </source>
</evidence>
<keyword evidence="2" id="KW-0472">Membrane</keyword>
<feature type="transmembrane region" description="Helical" evidence="2">
    <location>
        <begin position="192"/>
        <end position="210"/>
    </location>
</feature>
<feature type="compositionally biased region" description="Low complexity" evidence="1">
    <location>
        <begin position="465"/>
        <end position="475"/>
    </location>
</feature>
<feature type="domain" description="GGDEF" evidence="3">
    <location>
        <begin position="329"/>
        <end position="462"/>
    </location>
</feature>